<dbReference type="InterPro" id="IPR028973">
    <property type="entry name" value="PhnB-like"/>
</dbReference>
<evidence type="ECO:0000313" key="3">
    <source>
        <dbReference type="Proteomes" id="UP000193228"/>
    </source>
</evidence>
<organism evidence="2 3">
    <name type="scientific">Paraburkholderia susongensis</name>
    <dbReference type="NCBI Taxonomy" id="1515439"/>
    <lineage>
        <taxon>Bacteria</taxon>
        <taxon>Pseudomonadati</taxon>
        <taxon>Pseudomonadota</taxon>
        <taxon>Betaproteobacteria</taxon>
        <taxon>Burkholderiales</taxon>
        <taxon>Burkholderiaceae</taxon>
        <taxon>Paraburkholderia</taxon>
    </lineage>
</organism>
<proteinExistence type="predicted"/>
<dbReference type="Pfam" id="PF06983">
    <property type="entry name" value="3-dmu-9_3-mt"/>
    <property type="match status" value="1"/>
</dbReference>
<reference evidence="3" key="1">
    <citation type="submission" date="2017-04" db="EMBL/GenBank/DDBJ databases">
        <authorList>
            <person name="Varghese N."/>
            <person name="Submissions S."/>
        </authorList>
    </citation>
    <scope>NUCLEOTIDE SEQUENCE [LARGE SCALE GENOMIC DNA]</scope>
    <source>
        <strain evidence="3">LMG 29540</strain>
    </source>
</reference>
<dbReference type="OrthoDB" id="9795306at2"/>
<dbReference type="EMBL" id="FXAT01000006">
    <property type="protein sequence ID" value="SMG53793.1"/>
    <property type="molecule type" value="Genomic_DNA"/>
</dbReference>
<dbReference type="AlphaFoldDB" id="A0A1X7LKB3"/>
<dbReference type="CDD" id="cd06588">
    <property type="entry name" value="PhnB_like"/>
    <property type="match status" value="1"/>
</dbReference>
<keyword evidence="3" id="KW-1185">Reference proteome</keyword>
<dbReference type="Proteomes" id="UP000193228">
    <property type="component" value="Unassembled WGS sequence"/>
</dbReference>
<dbReference type="InterPro" id="IPR029068">
    <property type="entry name" value="Glyas_Bleomycin-R_OHBP_Dase"/>
</dbReference>
<protein>
    <submittedName>
        <fullName evidence="2">PhnB protein</fullName>
    </submittedName>
</protein>
<dbReference type="STRING" id="1515439.SAMN06265784_106236"/>
<evidence type="ECO:0000259" key="1">
    <source>
        <dbReference type="Pfam" id="PF06983"/>
    </source>
</evidence>
<accession>A0A1X7LKB3</accession>
<dbReference type="PANTHER" id="PTHR33990:SF1">
    <property type="entry name" value="PROTEIN YJDN"/>
    <property type="match status" value="1"/>
</dbReference>
<evidence type="ECO:0000313" key="2">
    <source>
        <dbReference type="EMBL" id="SMG53793.1"/>
    </source>
</evidence>
<name>A0A1X7LKB3_9BURK</name>
<dbReference type="PANTHER" id="PTHR33990">
    <property type="entry name" value="PROTEIN YJDN-RELATED"/>
    <property type="match status" value="1"/>
</dbReference>
<dbReference type="SUPFAM" id="SSF54593">
    <property type="entry name" value="Glyoxalase/Bleomycin resistance protein/Dihydroxybiphenyl dioxygenase"/>
    <property type="match status" value="1"/>
</dbReference>
<dbReference type="RefSeq" id="WP_085486214.1">
    <property type="nucleotide sequence ID" value="NZ_FXAT01000006.1"/>
</dbReference>
<gene>
    <name evidence="2" type="ORF">SAMN06265784_106236</name>
</gene>
<sequence length="143" mass="15734">MEIQPYLLFNGRCEEAIAFYRSALGAQELMKLRAKDVPPDPAHPVPPEHADKIMHATLVIGKTHVLMSDGDSQSGNTVHAGFSLSVTVDDQASGEKYFNALSQGGQITMPFQQTFWTTGFGMLTDKFGVPWMVNVRHEEAAPQ</sequence>
<dbReference type="Gene3D" id="3.10.180.10">
    <property type="entry name" value="2,3-Dihydroxybiphenyl 1,2-Dioxygenase, domain 1"/>
    <property type="match status" value="1"/>
</dbReference>
<feature type="domain" description="PhnB-like" evidence="1">
    <location>
        <begin position="2"/>
        <end position="133"/>
    </location>
</feature>